<feature type="non-terminal residue" evidence="1">
    <location>
        <position position="1"/>
    </location>
</feature>
<proteinExistence type="predicted"/>
<evidence type="ECO:0000313" key="1">
    <source>
        <dbReference type="EMBL" id="SBQ51515.1"/>
    </source>
</evidence>
<accession>A0A1A8EWK3</accession>
<gene>
    <name evidence="1" type="primary">SI:DKEY-33I11.1</name>
</gene>
<dbReference type="AlphaFoldDB" id="A0A1A8EWK3"/>
<organism evidence="1">
    <name type="scientific">Nothobranchius korthausae</name>
    <dbReference type="NCBI Taxonomy" id="1143690"/>
    <lineage>
        <taxon>Eukaryota</taxon>
        <taxon>Metazoa</taxon>
        <taxon>Chordata</taxon>
        <taxon>Craniata</taxon>
        <taxon>Vertebrata</taxon>
        <taxon>Euteleostomi</taxon>
        <taxon>Actinopterygii</taxon>
        <taxon>Neopterygii</taxon>
        <taxon>Teleostei</taxon>
        <taxon>Neoteleostei</taxon>
        <taxon>Acanthomorphata</taxon>
        <taxon>Ovalentaria</taxon>
        <taxon>Atherinomorphae</taxon>
        <taxon>Cyprinodontiformes</taxon>
        <taxon>Nothobranchiidae</taxon>
        <taxon>Nothobranchius</taxon>
    </lineage>
</organism>
<protein>
    <submittedName>
        <fullName evidence="1">Si:dkey-33i11.1</fullName>
    </submittedName>
</protein>
<reference evidence="1" key="1">
    <citation type="submission" date="2016-05" db="EMBL/GenBank/DDBJ databases">
        <authorList>
            <person name="Lavstsen T."/>
            <person name="Jespersen J.S."/>
        </authorList>
    </citation>
    <scope>NUCLEOTIDE SEQUENCE</scope>
    <source>
        <tissue evidence="1">Brain</tissue>
    </source>
</reference>
<dbReference type="EMBL" id="HAEB01004988">
    <property type="protein sequence ID" value="SBQ51515.1"/>
    <property type="molecule type" value="Transcribed_RNA"/>
</dbReference>
<name>A0A1A8EWK3_9TELE</name>
<reference evidence="1" key="2">
    <citation type="submission" date="2016-06" db="EMBL/GenBank/DDBJ databases">
        <title>The genome of a short-lived fish provides insights into sex chromosome evolution and the genetic control of aging.</title>
        <authorList>
            <person name="Reichwald K."/>
            <person name="Felder M."/>
            <person name="Petzold A."/>
            <person name="Koch P."/>
            <person name="Groth M."/>
            <person name="Platzer M."/>
        </authorList>
    </citation>
    <scope>NUCLEOTIDE SEQUENCE</scope>
    <source>
        <tissue evidence="1">Brain</tissue>
    </source>
</reference>
<sequence length="73" mass="8391">IIPLTDARMGSFRVCCCFSPDQVQIRCRYTACHQVKAEVPRIPSRLFTLYCPSLATEQRTHPHQLRNTSSIQL</sequence>